<dbReference type="InterPro" id="IPR000953">
    <property type="entry name" value="Chromo/chromo_shadow_dom"/>
</dbReference>
<dbReference type="Gene3D" id="2.40.50.40">
    <property type="match status" value="1"/>
</dbReference>
<dbReference type="AlphaFoldDB" id="A0A1E1JUH2"/>
<evidence type="ECO:0000259" key="3">
    <source>
        <dbReference type="PROSITE" id="PS50013"/>
    </source>
</evidence>
<dbReference type="InterPro" id="IPR023780">
    <property type="entry name" value="Chromo_domain"/>
</dbReference>
<dbReference type="Proteomes" id="UP000178912">
    <property type="component" value="Unassembled WGS sequence"/>
</dbReference>
<keyword evidence="5" id="KW-1185">Reference proteome</keyword>
<reference evidence="5" key="1">
    <citation type="submission" date="2016-03" db="EMBL/GenBank/DDBJ databases">
        <authorList>
            <person name="Guldener U."/>
        </authorList>
    </citation>
    <scope>NUCLEOTIDE SEQUENCE [LARGE SCALE GENOMIC DNA]</scope>
    <source>
        <strain evidence="5">04CH-RAC-A.6.1</strain>
    </source>
</reference>
<dbReference type="InterPro" id="IPR016197">
    <property type="entry name" value="Chromo-like_dom_sf"/>
</dbReference>
<proteinExistence type="predicted"/>
<name>A0A1E1JUH2_9HELO</name>
<protein>
    <recommendedName>
        <fullName evidence="3">Chromo domain-containing protein</fullName>
    </recommendedName>
</protein>
<organism evidence="4 5">
    <name type="scientific">Rhynchosporium agropyri</name>
    <dbReference type="NCBI Taxonomy" id="914238"/>
    <lineage>
        <taxon>Eukaryota</taxon>
        <taxon>Fungi</taxon>
        <taxon>Dikarya</taxon>
        <taxon>Ascomycota</taxon>
        <taxon>Pezizomycotina</taxon>
        <taxon>Leotiomycetes</taxon>
        <taxon>Helotiales</taxon>
        <taxon>Ploettnerulaceae</taxon>
        <taxon>Rhynchosporium</taxon>
    </lineage>
</organism>
<dbReference type="PROSITE" id="PS50013">
    <property type="entry name" value="CHROMO_2"/>
    <property type="match status" value="1"/>
</dbReference>
<accession>A0A1E1JUH2</accession>
<evidence type="ECO:0000313" key="5">
    <source>
        <dbReference type="Proteomes" id="UP000178912"/>
    </source>
</evidence>
<dbReference type="Pfam" id="PF00385">
    <property type="entry name" value="Chromo"/>
    <property type="match status" value="1"/>
</dbReference>
<feature type="region of interest" description="Disordered" evidence="2">
    <location>
        <begin position="1"/>
        <end position="59"/>
    </location>
</feature>
<dbReference type="EMBL" id="FJUX01000002">
    <property type="protein sequence ID" value="CZS89419.1"/>
    <property type="molecule type" value="Genomic_DNA"/>
</dbReference>
<evidence type="ECO:0000256" key="1">
    <source>
        <dbReference type="ARBA" id="ARBA00011353"/>
    </source>
</evidence>
<dbReference type="SUPFAM" id="SSF54160">
    <property type="entry name" value="Chromo domain-like"/>
    <property type="match status" value="1"/>
</dbReference>
<dbReference type="GO" id="GO:0006338">
    <property type="term" value="P:chromatin remodeling"/>
    <property type="evidence" value="ECO:0007669"/>
    <property type="project" value="UniProtKB-ARBA"/>
</dbReference>
<evidence type="ECO:0000313" key="4">
    <source>
        <dbReference type="EMBL" id="CZS89419.1"/>
    </source>
</evidence>
<comment type="subunit">
    <text evidence="1">Component of the NuA4 histone acetyltransferase complex.</text>
</comment>
<evidence type="ECO:0000256" key="2">
    <source>
        <dbReference type="SAM" id="MobiDB-lite"/>
    </source>
</evidence>
<sequence>MASTNQHPPDETFWTPVDELSESDDGAPDAISWAPVDELSESDGESIASLETDDGQDHPPEKVLAQHISKTGFAFYLVKWQDCPLLRSSWEGKEFFNECPWIWKGWQIELQRQAEGKSQELDILAFNRAVLEVELAERQRRAIRRLKRKVNRVLSIVTD</sequence>
<gene>
    <name evidence="4" type="ORF">RAG0_00831</name>
</gene>
<feature type="domain" description="Chromo" evidence="3">
    <location>
        <begin position="58"/>
        <end position="100"/>
    </location>
</feature>
<dbReference type="OrthoDB" id="1918685at2759"/>